<feature type="compositionally biased region" description="Basic and acidic residues" evidence="1">
    <location>
        <begin position="148"/>
        <end position="177"/>
    </location>
</feature>
<comment type="caution">
    <text evidence="2">The sequence shown here is derived from an EMBL/GenBank/DDBJ whole genome shotgun (WGS) entry which is preliminary data.</text>
</comment>
<keyword evidence="3" id="KW-1185">Reference proteome</keyword>
<protein>
    <submittedName>
        <fullName evidence="2">Uncharacterized protein</fullName>
    </submittedName>
</protein>
<evidence type="ECO:0000313" key="3">
    <source>
        <dbReference type="Proteomes" id="UP000801428"/>
    </source>
</evidence>
<feature type="region of interest" description="Disordered" evidence="1">
    <location>
        <begin position="64"/>
        <end position="177"/>
    </location>
</feature>
<reference evidence="2" key="1">
    <citation type="submission" date="2019-04" db="EMBL/GenBank/DDBJ databases">
        <title>Sequencing of skin fungus with MAO and IRED activity.</title>
        <authorList>
            <person name="Marsaioli A.J."/>
            <person name="Bonatto J.M.C."/>
            <person name="Reis Junior O."/>
        </authorList>
    </citation>
    <scope>NUCLEOTIDE SEQUENCE</scope>
    <source>
        <strain evidence="2">30M1</strain>
    </source>
</reference>
<sequence length="177" mass="19103">MDDLHTTVIANPGDVTPRTIQSMQSILDTMQKAISHTQAPHPELQAEIQQQYARIVPKVEATTTGNAGYSDAHSPKKQTNGHIEPNGSEITSHSTSVDCGQQALNNGDGQVAHETTNNKNAATADVQKPDETSENISKQIAESAVSEAGDRRTANRFPWKEDRSCLDARKGGSRDTV</sequence>
<evidence type="ECO:0000256" key="1">
    <source>
        <dbReference type="SAM" id="MobiDB-lite"/>
    </source>
</evidence>
<gene>
    <name evidence="2" type="ORF">E8E13_008884</name>
</gene>
<evidence type="ECO:0000313" key="2">
    <source>
        <dbReference type="EMBL" id="KAF3001496.1"/>
    </source>
</evidence>
<dbReference type="Proteomes" id="UP000801428">
    <property type="component" value="Unassembled WGS sequence"/>
</dbReference>
<proteinExistence type="predicted"/>
<dbReference type="AlphaFoldDB" id="A0A9P4TBZ1"/>
<organism evidence="2 3">
    <name type="scientific">Curvularia kusanoi</name>
    <name type="common">Cochliobolus kusanoi</name>
    <dbReference type="NCBI Taxonomy" id="90978"/>
    <lineage>
        <taxon>Eukaryota</taxon>
        <taxon>Fungi</taxon>
        <taxon>Dikarya</taxon>
        <taxon>Ascomycota</taxon>
        <taxon>Pezizomycotina</taxon>
        <taxon>Dothideomycetes</taxon>
        <taxon>Pleosporomycetidae</taxon>
        <taxon>Pleosporales</taxon>
        <taxon>Pleosporineae</taxon>
        <taxon>Pleosporaceae</taxon>
        <taxon>Curvularia</taxon>
    </lineage>
</organism>
<feature type="compositionally biased region" description="Polar residues" evidence="1">
    <location>
        <begin position="88"/>
        <end position="121"/>
    </location>
</feature>
<name>A0A9P4TBZ1_CURKU</name>
<dbReference type="EMBL" id="SWKU01000013">
    <property type="protein sequence ID" value="KAF3001496.1"/>
    <property type="molecule type" value="Genomic_DNA"/>
</dbReference>
<accession>A0A9P4TBZ1</accession>
<dbReference type="OrthoDB" id="2799468at2759"/>